<accession>A0A1W2FZ77</accession>
<comment type="subcellular location">
    <subcellularLocation>
        <location evidence="1">Membrane</location>
        <topology evidence="1">Multi-pass membrane protein</topology>
    </subcellularLocation>
</comment>
<gene>
    <name evidence="8" type="ORF">SAMN05661093_10618</name>
</gene>
<evidence type="ECO:0000256" key="1">
    <source>
        <dbReference type="ARBA" id="ARBA00004141"/>
    </source>
</evidence>
<feature type="domain" description="DUF1707" evidence="7">
    <location>
        <begin position="7"/>
        <end position="59"/>
    </location>
</feature>
<feature type="domain" description="TM2" evidence="6">
    <location>
        <begin position="93"/>
        <end position="142"/>
    </location>
</feature>
<dbReference type="AlphaFoldDB" id="A0A1W2FZ77"/>
<dbReference type="Pfam" id="PF05154">
    <property type="entry name" value="TM2"/>
    <property type="match status" value="1"/>
</dbReference>
<protein>
    <submittedName>
        <fullName evidence="8">TM2 domain-containing protein</fullName>
    </submittedName>
</protein>
<dbReference type="Pfam" id="PF08044">
    <property type="entry name" value="DUF1707"/>
    <property type="match status" value="1"/>
</dbReference>
<proteinExistence type="predicted"/>
<feature type="transmembrane region" description="Helical" evidence="5">
    <location>
        <begin position="121"/>
        <end position="146"/>
    </location>
</feature>
<organism evidence="8 9">
    <name type="scientific">Kibdelosporangium aridum</name>
    <dbReference type="NCBI Taxonomy" id="2030"/>
    <lineage>
        <taxon>Bacteria</taxon>
        <taxon>Bacillati</taxon>
        <taxon>Actinomycetota</taxon>
        <taxon>Actinomycetes</taxon>
        <taxon>Pseudonocardiales</taxon>
        <taxon>Pseudonocardiaceae</taxon>
        <taxon>Kibdelosporangium</taxon>
    </lineage>
</organism>
<sequence>MNDPDFLRIGTEERDQALQALGDHFAKGRLPVAEYDERVSKAVEAETRADLRPLFADLPPPHPAVLVPHPIVPQPQYPMAPMPPNQPAYSPSQRYRLAAGLLQILLPFGIGRFYTGHTGMAVAQLLLSFVGVGVIWCLIDGIILIARGGTDAQGHDLRW</sequence>
<dbReference type="InterPro" id="IPR007829">
    <property type="entry name" value="TM2"/>
</dbReference>
<evidence type="ECO:0000259" key="7">
    <source>
        <dbReference type="Pfam" id="PF08044"/>
    </source>
</evidence>
<reference evidence="8 9" key="1">
    <citation type="submission" date="2017-04" db="EMBL/GenBank/DDBJ databases">
        <authorList>
            <person name="Afonso C.L."/>
            <person name="Miller P.J."/>
            <person name="Scott M.A."/>
            <person name="Spackman E."/>
            <person name="Goraichik I."/>
            <person name="Dimitrov K.M."/>
            <person name="Suarez D.L."/>
            <person name="Swayne D.E."/>
        </authorList>
    </citation>
    <scope>NUCLEOTIDE SEQUENCE [LARGE SCALE GENOMIC DNA]</scope>
    <source>
        <strain evidence="8 9">DSM 43828</strain>
    </source>
</reference>
<evidence type="ECO:0000313" key="8">
    <source>
        <dbReference type="EMBL" id="SMD27022.1"/>
    </source>
</evidence>
<dbReference type="InterPro" id="IPR012551">
    <property type="entry name" value="DUF1707_SHOCT-like"/>
</dbReference>
<keyword evidence="2 5" id="KW-0812">Transmembrane</keyword>
<evidence type="ECO:0000256" key="4">
    <source>
        <dbReference type="ARBA" id="ARBA00023136"/>
    </source>
</evidence>
<evidence type="ECO:0000259" key="6">
    <source>
        <dbReference type="Pfam" id="PF05154"/>
    </source>
</evidence>
<evidence type="ECO:0000313" key="9">
    <source>
        <dbReference type="Proteomes" id="UP000192674"/>
    </source>
</evidence>
<feature type="transmembrane region" description="Helical" evidence="5">
    <location>
        <begin position="97"/>
        <end position="115"/>
    </location>
</feature>
<evidence type="ECO:0000256" key="2">
    <source>
        <dbReference type="ARBA" id="ARBA00022692"/>
    </source>
</evidence>
<dbReference type="Proteomes" id="UP000192674">
    <property type="component" value="Unassembled WGS sequence"/>
</dbReference>
<keyword evidence="3 5" id="KW-1133">Transmembrane helix</keyword>
<keyword evidence="4 5" id="KW-0472">Membrane</keyword>
<keyword evidence="9" id="KW-1185">Reference proteome</keyword>
<dbReference type="EMBL" id="FWXV01000019">
    <property type="protein sequence ID" value="SMD27022.1"/>
    <property type="molecule type" value="Genomic_DNA"/>
</dbReference>
<dbReference type="GO" id="GO:0016020">
    <property type="term" value="C:membrane"/>
    <property type="evidence" value="ECO:0007669"/>
    <property type="project" value="UniProtKB-SubCell"/>
</dbReference>
<evidence type="ECO:0000256" key="3">
    <source>
        <dbReference type="ARBA" id="ARBA00022989"/>
    </source>
</evidence>
<evidence type="ECO:0000256" key="5">
    <source>
        <dbReference type="SAM" id="Phobius"/>
    </source>
</evidence>
<name>A0A1W2FZ77_KIBAR</name>